<accession>A0AAV9MK28</accession>
<dbReference type="PROSITE" id="PS51490">
    <property type="entry name" value="KHA"/>
    <property type="match status" value="1"/>
</dbReference>
<feature type="domain" description="KHA" evidence="1">
    <location>
        <begin position="8"/>
        <end position="97"/>
    </location>
</feature>
<evidence type="ECO:0000259" key="1">
    <source>
        <dbReference type="PROSITE" id="PS51490"/>
    </source>
</evidence>
<dbReference type="AlphaFoldDB" id="A0AAV9MK28"/>
<reference evidence="2 3" key="1">
    <citation type="submission" date="2023-10" db="EMBL/GenBank/DDBJ databases">
        <title>Genome-Wide Identification Analysis in wild type Solanum Pinnatisectum Reveals Some Genes Defensing Phytophthora Infestans.</title>
        <authorList>
            <person name="Sun C."/>
        </authorList>
    </citation>
    <scope>NUCLEOTIDE SEQUENCE [LARGE SCALE GENOMIC DNA]</scope>
    <source>
        <strain evidence="2">LQN</strain>
        <tissue evidence="2">Leaf</tissue>
    </source>
</reference>
<proteinExistence type="predicted"/>
<comment type="caution">
    <text evidence="2">The sequence shown here is derived from an EMBL/GenBank/DDBJ whole genome shotgun (WGS) entry which is preliminary data.</text>
</comment>
<gene>
    <name evidence="2" type="ORF">R3W88_000779</name>
</gene>
<dbReference type="Proteomes" id="UP001311915">
    <property type="component" value="Unassembled WGS sequence"/>
</dbReference>
<evidence type="ECO:0000313" key="3">
    <source>
        <dbReference type="Proteomes" id="UP001311915"/>
    </source>
</evidence>
<sequence length="119" mass="14088">MNRNKKTRVYIYIGHPKVRRRSHCNKPGRLIRLPDSLAKLKRHCSQRFGFDAKDALVTNEKGVEIDYVEVIRDNNNLYIQWYQFVKKNLLKSSIFELFLNCLNICKAVQLDMTCKNLKV</sequence>
<dbReference type="Pfam" id="PF11834">
    <property type="entry name" value="KHA"/>
    <property type="match status" value="1"/>
</dbReference>
<dbReference type="InterPro" id="IPR021789">
    <property type="entry name" value="KHA_dom"/>
</dbReference>
<organism evidence="2 3">
    <name type="scientific">Solanum pinnatisectum</name>
    <name type="common">tansyleaf nightshade</name>
    <dbReference type="NCBI Taxonomy" id="50273"/>
    <lineage>
        <taxon>Eukaryota</taxon>
        <taxon>Viridiplantae</taxon>
        <taxon>Streptophyta</taxon>
        <taxon>Embryophyta</taxon>
        <taxon>Tracheophyta</taxon>
        <taxon>Spermatophyta</taxon>
        <taxon>Magnoliopsida</taxon>
        <taxon>eudicotyledons</taxon>
        <taxon>Gunneridae</taxon>
        <taxon>Pentapetalae</taxon>
        <taxon>asterids</taxon>
        <taxon>lamiids</taxon>
        <taxon>Solanales</taxon>
        <taxon>Solanaceae</taxon>
        <taxon>Solanoideae</taxon>
        <taxon>Solaneae</taxon>
        <taxon>Solanum</taxon>
    </lineage>
</organism>
<evidence type="ECO:0000313" key="2">
    <source>
        <dbReference type="EMBL" id="KAK4737082.1"/>
    </source>
</evidence>
<name>A0AAV9MK28_9SOLN</name>
<dbReference type="EMBL" id="JAWPEI010000001">
    <property type="protein sequence ID" value="KAK4737082.1"/>
    <property type="molecule type" value="Genomic_DNA"/>
</dbReference>
<protein>
    <recommendedName>
        <fullName evidence="1">KHA domain-containing protein</fullName>
    </recommendedName>
</protein>
<keyword evidence="3" id="KW-1185">Reference proteome</keyword>